<proteinExistence type="predicted"/>
<dbReference type="AlphaFoldDB" id="A0A8J3XUS1"/>
<dbReference type="EMBL" id="BOOQ01000046">
    <property type="protein sequence ID" value="GII49788.1"/>
    <property type="molecule type" value="Genomic_DNA"/>
</dbReference>
<sequence>MSDTPRGRDQLNHALPGTPDYRHATFTHMALCADRLLRDPGQDLFRIRVGSGCSAGLLPIVQRLGRL</sequence>
<gene>
    <name evidence="1" type="ORF">Psi02_62120</name>
</gene>
<protein>
    <submittedName>
        <fullName evidence="1">Uncharacterized protein</fullName>
    </submittedName>
</protein>
<accession>A0A8J3XUS1</accession>
<dbReference type="Proteomes" id="UP000644610">
    <property type="component" value="Unassembled WGS sequence"/>
</dbReference>
<name>A0A8J3XUS1_9ACTN</name>
<organism evidence="1 2">
    <name type="scientific">Planotetraspora silvatica</name>
    <dbReference type="NCBI Taxonomy" id="234614"/>
    <lineage>
        <taxon>Bacteria</taxon>
        <taxon>Bacillati</taxon>
        <taxon>Actinomycetota</taxon>
        <taxon>Actinomycetes</taxon>
        <taxon>Streptosporangiales</taxon>
        <taxon>Streptosporangiaceae</taxon>
        <taxon>Planotetraspora</taxon>
    </lineage>
</organism>
<keyword evidence="2" id="KW-1185">Reference proteome</keyword>
<evidence type="ECO:0000313" key="1">
    <source>
        <dbReference type="EMBL" id="GII49788.1"/>
    </source>
</evidence>
<comment type="caution">
    <text evidence="1">The sequence shown here is derived from an EMBL/GenBank/DDBJ whole genome shotgun (WGS) entry which is preliminary data.</text>
</comment>
<reference evidence="1" key="1">
    <citation type="submission" date="2021-01" db="EMBL/GenBank/DDBJ databases">
        <title>Whole genome shotgun sequence of Planotetraspora silvatica NBRC 100141.</title>
        <authorList>
            <person name="Komaki H."/>
            <person name="Tamura T."/>
        </authorList>
    </citation>
    <scope>NUCLEOTIDE SEQUENCE</scope>
    <source>
        <strain evidence="1">NBRC 100141</strain>
    </source>
</reference>
<evidence type="ECO:0000313" key="2">
    <source>
        <dbReference type="Proteomes" id="UP000644610"/>
    </source>
</evidence>